<evidence type="ECO:0000313" key="3">
    <source>
        <dbReference type="EMBL" id="GAL89701.1"/>
    </source>
</evidence>
<dbReference type="Pfam" id="PF03235">
    <property type="entry name" value="GmrSD_N"/>
    <property type="match status" value="1"/>
</dbReference>
<evidence type="ECO:0000313" key="5">
    <source>
        <dbReference type="Proteomes" id="UP000030184"/>
    </source>
</evidence>
<reference evidence="5" key="1">
    <citation type="journal article" date="2014" name="Genome Announc.">
        <title>Draft Genome Sequence of Marine Flavobacterium Jejuia pallidilutea Strain 11shimoA1 and Pigmentation Mutants.</title>
        <authorList>
            <person name="Takatani N."/>
            <person name="Nakanishi M."/>
            <person name="Meirelles P."/>
            <person name="Mino S."/>
            <person name="Suda W."/>
            <person name="Oshima K."/>
            <person name="Hattori M."/>
            <person name="Ohkuma M."/>
            <person name="Hosokawa M."/>
            <person name="Miyashita K."/>
            <person name="Thompson F.L."/>
            <person name="Niwa A."/>
            <person name="Sawabe T."/>
            <person name="Sawabe T."/>
        </authorList>
    </citation>
    <scope>NUCLEOTIDE SEQUENCE [LARGE SCALE GENOMIC DNA]</scope>
    <source>
        <strain evidence="5">JCM 19538</strain>
    </source>
</reference>
<accession>A0A090WNZ5</accession>
<dbReference type="STRING" id="504487.JCM19538_1468"/>
<name>A0A090WNZ5_9FLAO</name>
<dbReference type="OrthoDB" id="9798761at2"/>
<dbReference type="InterPro" id="IPR004919">
    <property type="entry name" value="GmrSD_N"/>
</dbReference>
<dbReference type="RefSeq" id="WP_042247179.1">
    <property type="nucleotide sequence ID" value="NZ_BBNR01000047.1"/>
</dbReference>
<protein>
    <recommendedName>
        <fullName evidence="1">GmrSD restriction endonucleases N-terminal domain-containing protein</fullName>
    </recommendedName>
</protein>
<dbReference type="EMBL" id="BBNY01000022">
    <property type="protein sequence ID" value="GAL89701.1"/>
    <property type="molecule type" value="Genomic_DNA"/>
</dbReference>
<proteinExistence type="predicted"/>
<sequence length="608" mass="71861">MANELEKAITIKEAIDNIDSGDLLLPSIQRRFVWNTKQVEFLFDSIMQDYPINTFMFWSVTDANIKSQFRFYDFLRKYIEYKGGNNEERNTNGYKDFKAVIDGQQRLNSLYIGLKGTYAYKRYVYRKKKYQKDEQDYPSRKLYLDILNPIVDDEEKKFYDFRFLIHNEHEQQNKRKTKGVVDEEGKRFEVDCFWFEVGEILKFQNEHSVITYLSKNDLDIGGFPGETLLKLYKLTNEKPIINFFLEKNQDFDKVLYEFIRTNSGGTTLSFADLLMSIITASWESGKSTKGAREEIDELIRQVEDIGFGINQDFVLKTCLVLFSTDIRFALKNFQGETIQKIKSEWGKITKSIKSSFELVKSLSFNNHSLRSKNAVIPIIYYIYLKDCSNEINKDNKYVINKSIIKNYLHLSLLNKLFGGSSDGFLKSIKQVIEKNHESDFPLVQLKEKFKGTNRSFLMDEEKLENILRTSYDSLDGFYVLSLLFPKFNFEFKNPNIDHLHPRSQFENSDFSFLENEEDVEFYQSHWNTVLNLALLSEEQNKSKNKSELKNWIEKQEKHNLGIRNSLLIPESIDLKFENFKEYIQEREKLLKKIIRENTEQEKTPYNNV</sequence>
<evidence type="ECO:0000259" key="1">
    <source>
        <dbReference type="Pfam" id="PF03235"/>
    </source>
</evidence>
<evidence type="ECO:0000313" key="4">
    <source>
        <dbReference type="Proteomes" id="UP000029641"/>
    </source>
</evidence>
<gene>
    <name evidence="2" type="ORF">JCM19301_3291</name>
    <name evidence="3" type="ORF">JCM19538_1468</name>
</gene>
<keyword evidence="5" id="KW-1185">Reference proteome</keyword>
<dbReference type="AlphaFoldDB" id="A0A090WNZ5"/>
<feature type="domain" description="GmrSD restriction endonucleases N-terminal" evidence="1">
    <location>
        <begin position="11"/>
        <end position="278"/>
    </location>
</feature>
<comment type="caution">
    <text evidence="2">The sequence shown here is derived from an EMBL/GenBank/DDBJ whole genome shotgun (WGS) entry which is preliminary data.</text>
</comment>
<dbReference type="eggNOG" id="COG1479">
    <property type="taxonomic scope" value="Bacteria"/>
</dbReference>
<evidence type="ECO:0000313" key="2">
    <source>
        <dbReference type="EMBL" id="GAL69157.1"/>
    </source>
</evidence>
<dbReference type="Proteomes" id="UP000029641">
    <property type="component" value="Unassembled WGS sequence"/>
</dbReference>
<dbReference type="EMBL" id="BBNR01000047">
    <property type="protein sequence ID" value="GAL69157.1"/>
    <property type="molecule type" value="Genomic_DNA"/>
</dbReference>
<dbReference type="PANTHER" id="PTHR37292:SF2">
    <property type="entry name" value="DUF262 DOMAIN-CONTAINING PROTEIN"/>
    <property type="match status" value="1"/>
</dbReference>
<organism evidence="2 4">
    <name type="scientific">Jejuia pallidilutea</name>
    <dbReference type="NCBI Taxonomy" id="504487"/>
    <lineage>
        <taxon>Bacteria</taxon>
        <taxon>Pseudomonadati</taxon>
        <taxon>Bacteroidota</taxon>
        <taxon>Flavobacteriia</taxon>
        <taxon>Flavobacteriales</taxon>
        <taxon>Flavobacteriaceae</taxon>
        <taxon>Jejuia</taxon>
    </lineage>
</organism>
<dbReference type="Proteomes" id="UP000030184">
    <property type="component" value="Unassembled WGS sequence"/>
</dbReference>
<dbReference type="PANTHER" id="PTHR37292">
    <property type="entry name" value="VNG6097C"/>
    <property type="match status" value="1"/>
</dbReference>